<reference evidence="3" key="1">
    <citation type="submission" date="2021-01" db="UniProtKB">
        <authorList>
            <consortium name="EnsemblPlants"/>
        </authorList>
    </citation>
    <scope>IDENTIFICATION</scope>
</reference>
<protein>
    <recommendedName>
        <fullName evidence="2">BURP domain-containing protein</fullName>
    </recommendedName>
</protein>
<dbReference type="Proteomes" id="UP000594263">
    <property type="component" value="Unplaced"/>
</dbReference>
<dbReference type="PANTHER" id="PTHR31236">
    <property type="entry name" value="BURP DOMAIN PROTEIN USPL1-LIKE"/>
    <property type="match status" value="1"/>
</dbReference>
<sequence>MESFLIVLLTFLSLSQAVVSHAASPAQLYWESKLPNTPMPRSIQEFLPEADYSAQGGANLFLASGGVMKSRTFAYKHAGTDEELAASSNADIFFFEHQLKPGTKLKVQFSTTIRKAKFIPFSVAKTMPMSSKDLPQLLARLSITPTSAAARVVNQTINDCATPSVSGEPELCAASLEQMVDFSLKKLGNDDIQVKSTQVEKVDRAIQEYTIQEGVERFAGSKTVACHAKNFAYPMFMCHAAATTRAYSVPLVGANGSKVNAMVACHTNTARWNPKNLAFQMLKVTPGSVPVCHFLPEDHIMWGTSK</sequence>
<dbReference type="Pfam" id="PF03181">
    <property type="entry name" value="BURP"/>
    <property type="match status" value="1"/>
</dbReference>
<dbReference type="SMART" id="SM01045">
    <property type="entry name" value="BURP"/>
    <property type="match status" value="1"/>
</dbReference>
<accession>A0A7N0TQ49</accession>
<dbReference type="InterPro" id="IPR044816">
    <property type="entry name" value="BURP"/>
</dbReference>
<dbReference type="Gramene" id="Kaladp0040s0645.1.v1.1">
    <property type="protein sequence ID" value="Kaladp0040s0645.1.v1.1"/>
    <property type="gene ID" value="Kaladp0040s0645.v1.1"/>
</dbReference>
<name>A0A7N0TQ49_KALFE</name>
<dbReference type="EnsemblPlants" id="Kaladp0040s0645.1.v1.1">
    <property type="protein sequence ID" value="Kaladp0040s0645.1.v1.1"/>
    <property type="gene ID" value="Kaladp0040s0645.v1.1"/>
</dbReference>
<evidence type="ECO:0000313" key="3">
    <source>
        <dbReference type="EnsemblPlants" id="Kaladp0040s0645.1.v1.1"/>
    </source>
</evidence>
<feature type="domain" description="BURP" evidence="2">
    <location>
        <begin position="93"/>
        <end position="305"/>
    </location>
</feature>
<dbReference type="PANTHER" id="PTHR31236:SF2">
    <property type="entry name" value="BURP DOMAIN PROTEIN RD22"/>
    <property type="match status" value="1"/>
</dbReference>
<proteinExistence type="predicted"/>
<evidence type="ECO:0000259" key="2">
    <source>
        <dbReference type="PROSITE" id="PS51277"/>
    </source>
</evidence>
<dbReference type="InterPro" id="IPR004873">
    <property type="entry name" value="BURP_dom"/>
</dbReference>
<dbReference type="PROSITE" id="PS51277">
    <property type="entry name" value="BURP"/>
    <property type="match status" value="1"/>
</dbReference>
<organism evidence="3 4">
    <name type="scientific">Kalanchoe fedtschenkoi</name>
    <name type="common">Lavender scallops</name>
    <name type="synonym">South American air plant</name>
    <dbReference type="NCBI Taxonomy" id="63787"/>
    <lineage>
        <taxon>Eukaryota</taxon>
        <taxon>Viridiplantae</taxon>
        <taxon>Streptophyta</taxon>
        <taxon>Embryophyta</taxon>
        <taxon>Tracheophyta</taxon>
        <taxon>Spermatophyta</taxon>
        <taxon>Magnoliopsida</taxon>
        <taxon>eudicotyledons</taxon>
        <taxon>Gunneridae</taxon>
        <taxon>Pentapetalae</taxon>
        <taxon>Saxifragales</taxon>
        <taxon>Crassulaceae</taxon>
        <taxon>Kalanchoe</taxon>
    </lineage>
</organism>
<feature type="signal peptide" evidence="1">
    <location>
        <begin position="1"/>
        <end position="17"/>
    </location>
</feature>
<keyword evidence="4" id="KW-1185">Reference proteome</keyword>
<evidence type="ECO:0000256" key="1">
    <source>
        <dbReference type="SAM" id="SignalP"/>
    </source>
</evidence>
<dbReference type="AlphaFoldDB" id="A0A7N0TQ49"/>
<feature type="chain" id="PRO_5029899346" description="BURP domain-containing protein" evidence="1">
    <location>
        <begin position="18"/>
        <end position="306"/>
    </location>
</feature>
<keyword evidence="1" id="KW-0732">Signal</keyword>
<evidence type="ECO:0000313" key="4">
    <source>
        <dbReference type="Proteomes" id="UP000594263"/>
    </source>
</evidence>